<feature type="region of interest" description="Disordered" evidence="10">
    <location>
        <begin position="77"/>
        <end position="105"/>
    </location>
</feature>
<keyword evidence="5" id="KW-0805">Transcription regulation</keyword>
<feature type="domain" description="BED-type" evidence="11">
    <location>
        <begin position="195"/>
        <end position="246"/>
    </location>
</feature>
<evidence type="ECO:0000256" key="7">
    <source>
        <dbReference type="ARBA" id="ARBA00023163"/>
    </source>
</evidence>
<sequence>MEGQKSRKKRSPLWKSFLPINDSIAYCKLCHKNISYKSSTTNLKKHLDRHPKSLNNTELEADSECYMLVVEKEDEDEEYHPSVEDWSDDTEPAISPQANSTPAQKDRRKKSILWNFFSPSGNGRATCNICHHNLSHQSSTSNLKKHMHRRHPTVYLPKLAQSVFPQSSHNSSTSAKRIKLNTGISGNASLPANKQKRSLLWKYFIPISESMANCKICRKTISYKTSITNLKKHLERHPSVNIPKDMESFQEETPEDKEFKLNPSFAGSTSYVSVTPEENINNNSNAQQQSTVRSPARKSKVAQSKVYNILLRIFTQDYQPFSIVEGEGFRNYIKNINPSYVLPSKKFLTQTLLSEVYEETLVEIKKAVAEARSLTVTTECWTSIRNEHIMSVTVHFITENFKKKTVQLDCALFEGGYTNSDLVEELRRIMVEWGLENKVLLTISNSVDSMSRDIKEQLNWDNFDCYAHTLSTIVQDGLKLAQPLLKKFRKVVAHFRDNATAGTQLATVLEETGAPVKKLIKDVPTRWNSTFYMMERLLQLEEAISSATALLDDDTIPAITVEEWQLLGDIKKILEPMESVTKMMSSQDYVCISSIIILTEGLERVYKEMQKRITSTLPGNVILEFLKGIQIRLGDLEISETLLVSTFLDPRFKNVGFSNETVAQAAKKIVENLVYNKINETVMSLSSNIEITVLDGGDSSGNVDDGFSVWGHFDEKAMAVQPSSNDFARAVEEVQRYLEDRLLERKGDPLLWWSERSYKYPYLKDVVIEKLGTTATSVPCSRLFSKAGQELCDRRSQFSFNKVRKLVFLNVNRA</sequence>
<dbReference type="SUPFAM" id="SSF57667">
    <property type="entry name" value="beta-beta-alpha zinc fingers"/>
    <property type="match status" value="3"/>
</dbReference>
<evidence type="ECO:0000256" key="9">
    <source>
        <dbReference type="PROSITE-ProRule" id="PRU00027"/>
    </source>
</evidence>
<reference evidence="12 13" key="1">
    <citation type="journal article" date="2023" name="Insect Mol. Biol.">
        <title>Genome sequencing provides insights into the evolution of gene families encoding plant cell wall-degrading enzymes in longhorned beetles.</title>
        <authorList>
            <person name="Shin N.R."/>
            <person name="Okamura Y."/>
            <person name="Kirsch R."/>
            <person name="Pauchet Y."/>
        </authorList>
    </citation>
    <scope>NUCLEOTIDE SEQUENCE [LARGE SCALE GENOMIC DNA]</scope>
    <source>
        <strain evidence="12">EAD_L_NR</strain>
    </source>
</reference>
<keyword evidence="7" id="KW-0804">Transcription</keyword>
<evidence type="ECO:0000256" key="1">
    <source>
        <dbReference type="ARBA" id="ARBA00004123"/>
    </source>
</evidence>
<dbReference type="GO" id="GO:0008270">
    <property type="term" value="F:zinc ion binding"/>
    <property type="evidence" value="ECO:0007669"/>
    <property type="project" value="UniProtKB-KW"/>
</dbReference>
<evidence type="ECO:0000256" key="2">
    <source>
        <dbReference type="ARBA" id="ARBA00022723"/>
    </source>
</evidence>
<evidence type="ECO:0000256" key="10">
    <source>
        <dbReference type="SAM" id="MobiDB-lite"/>
    </source>
</evidence>
<evidence type="ECO:0000256" key="4">
    <source>
        <dbReference type="ARBA" id="ARBA00022833"/>
    </source>
</evidence>
<dbReference type="Proteomes" id="UP001159042">
    <property type="component" value="Unassembled WGS sequence"/>
</dbReference>
<comment type="subcellular location">
    <subcellularLocation>
        <location evidence="1">Nucleus</location>
    </subcellularLocation>
</comment>
<feature type="domain" description="BED-type" evidence="11">
    <location>
        <begin position="108"/>
        <end position="158"/>
    </location>
</feature>
<dbReference type="SMART" id="SM00614">
    <property type="entry name" value="ZnF_BED"/>
    <property type="match status" value="3"/>
</dbReference>
<dbReference type="SUPFAM" id="SSF53098">
    <property type="entry name" value="Ribonuclease H-like"/>
    <property type="match status" value="1"/>
</dbReference>
<evidence type="ECO:0000259" key="11">
    <source>
        <dbReference type="PROSITE" id="PS50808"/>
    </source>
</evidence>
<organism evidence="12 13">
    <name type="scientific">Exocentrus adspersus</name>
    <dbReference type="NCBI Taxonomy" id="1586481"/>
    <lineage>
        <taxon>Eukaryota</taxon>
        <taxon>Metazoa</taxon>
        <taxon>Ecdysozoa</taxon>
        <taxon>Arthropoda</taxon>
        <taxon>Hexapoda</taxon>
        <taxon>Insecta</taxon>
        <taxon>Pterygota</taxon>
        <taxon>Neoptera</taxon>
        <taxon>Endopterygota</taxon>
        <taxon>Coleoptera</taxon>
        <taxon>Polyphaga</taxon>
        <taxon>Cucujiformia</taxon>
        <taxon>Chrysomeloidea</taxon>
        <taxon>Cerambycidae</taxon>
        <taxon>Lamiinae</taxon>
        <taxon>Acanthocinini</taxon>
        <taxon>Exocentrus</taxon>
    </lineage>
</organism>
<feature type="region of interest" description="Disordered" evidence="10">
    <location>
        <begin position="276"/>
        <end position="297"/>
    </location>
</feature>
<keyword evidence="3 9" id="KW-0863">Zinc-finger</keyword>
<accession>A0AAV8WA71</accession>
<dbReference type="InterPro" id="IPR036236">
    <property type="entry name" value="Znf_C2H2_sf"/>
</dbReference>
<dbReference type="InterPro" id="IPR008906">
    <property type="entry name" value="HATC_C_dom"/>
</dbReference>
<dbReference type="PANTHER" id="PTHR46481:SF10">
    <property type="entry name" value="ZINC FINGER BED DOMAIN-CONTAINING PROTEIN 39"/>
    <property type="match status" value="1"/>
</dbReference>
<dbReference type="GO" id="GO:0046983">
    <property type="term" value="F:protein dimerization activity"/>
    <property type="evidence" value="ECO:0007669"/>
    <property type="project" value="InterPro"/>
</dbReference>
<gene>
    <name evidence="12" type="ORF">NQ315_001629</name>
</gene>
<dbReference type="GO" id="GO:0003677">
    <property type="term" value="F:DNA binding"/>
    <property type="evidence" value="ECO:0007669"/>
    <property type="project" value="UniProtKB-KW"/>
</dbReference>
<keyword evidence="8" id="KW-0539">Nucleus</keyword>
<keyword evidence="2" id="KW-0479">Metal-binding</keyword>
<keyword evidence="13" id="KW-1185">Reference proteome</keyword>
<evidence type="ECO:0000256" key="3">
    <source>
        <dbReference type="ARBA" id="ARBA00022771"/>
    </source>
</evidence>
<dbReference type="SUPFAM" id="SSF140996">
    <property type="entry name" value="Hermes dimerisation domain"/>
    <property type="match status" value="1"/>
</dbReference>
<dbReference type="InterPro" id="IPR012337">
    <property type="entry name" value="RNaseH-like_sf"/>
</dbReference>
<dbReference type="Pfam" id="PF05699">
    <property type="entry name" value="Dimer_Tnp_hAT"/>
    <property type="match status" value="1"/>
</dbReference>
<evidence type="ECO:0000313" key="13">
    <source>
        <dbReference type="Proteomes" id="UP001159042"/>
    </source>
</evidence>
<evidence type="ECO:0000256" key="6">
    <source>
        <dbReference type="ARBA" id="ARBA00023125"/>
    </source>
</evidence>
<comment type="caution">
    <text evidence="12">The sequence shown here is derived from an EMBL/GenBank/DDBJ whole genome shotgun (WGS) entry which is preliminary data.</text>
</comment>
<dbReference type="EMBL" id="JANEYG010000005">
    <property type="protein sequence ID" value="KAJ8923077.1"/>
    <property type="molecule type" value="Genomic_DNA"/>
</dbReference>
<feature type="domain" description="BED-type" evidence="11">
    <location>
        <begin position="8"/>
        <end position="57"/>
    </location>
</feature>
<dbReference type="GO" id="GO:0009791">
    <property type="term" value="P:post-embryonic development"/>
    <property type="evidence" value="ECO:0007669"/>
    <property type="project" value="UniProtKB-ARBA"/>
</dbReference>
<dbReference type="GO" id="GO:0005634">
    <property type="term" value="C:nucleus"/>
    <property type="evidence" value="ECO:0007669"/>
    <property type="project" value="UniProtKB-SubCell"/>
</dbReference>
<protein>
    <recommendedName>
        <fullName evidence="11">BED-type domain-containing protein</fullName>
    </recommendedName>
</protein>
<keyword evidence="6" id="KW-0238">DNA-binding</keyword>
<name>A0AAV8WA71_9CUCU</name>
<evidence type="ECO:0000256" key="5">
    <source>
        <dbReference type="ARBA" id="ARBA00023015"/>
    </source>
</evidence>
<dbReference type="InterPro" id="IPR003656">
    <property type="entry name" value="Znf_BED"/>
</dbReference>
<dbReference type="AlphaFoldDB" id="A0AAV8WA71"/>
<keyword evidence="4" id="KW-0862">Zinc</keyword>
<dbReference type="PROSITE" id="PS50808">
    <property type="entry name" value="ZF_BED"/>
    <property type="match status" value="3"/>
</dbReference>
<dbReference type="Pfam" id="PF02892">
    <property type="entry name" value="zf-BED"/>
    <property type="match status" value="3"/>
</dbReference>
<dbReference type="PANTHER" id="PTHR46481">
    <property type="entry name" value="ZINC FINGER BED DOMAIN-CONTAINING PROTEIN 4"/>
    <property type="match status" value="1"/>
</dbReference>
<dbReference type="InterPro" id="IPR052035">
    <property type="entry name" value="ZnF_BED_domain_contain"/>
</dbReference>
<evidence type="ECO:0000313" key="12">
    <source>
        <dbReference type="EMBL" id="KAJ8923077.1"/>
    </source>
</evidence>
<evidence type="ECO:0000256" key="8">
    <source>
        <dbReference type="ARBA" id="ARBA00023242"/>
    </source>
</evidence>
<feature type="compositionally biased region" description="Low complexity" evidence="10">
    <location>
        <begin position="279"/>
        <end position="290"/>
    </location>
</feature>
<proteinExistence type="predicted"/>